<organism evidence="5 6">
    <name type="scientific">Oncorhynchus mykiss</name>
    <name type="common">Rainbow trout</name>
    <name type="synonym">Salmo gairdneri</name>
    <dbReference type="NCBI Taxonomy" id="8022"/>
    <lineage>
        <taxon>Eukaryota</taxon>
        <taxon>Metazoa</taxon>
        <taxon>Chordata</taxon>
        <taxon>Craniata</taxon>
        <taxon>Vertebrata</taxon>
        <taxon>Euteleostomi</taxon>
        <taxon>Actinopterygii</taxon>
        <taxon>Neopterygii</taxon>
        <taxon>Teleostei</taxon>
        <taxon>Protacanthopterygii</taxon>
        <taxon>Salmoniformes</taxon>
        <taxon>Salmonidae</taxon>
        <taxon>Salmoninae</taxon>
        <taxon>Oncorhynchus</taxon>
    </lineage>
</organism>
<comment type="similarity">
    <text evidence="1">Belongs to the 'GDXG' lipolytic enzyme family.</text>
</comment>
<dbReference type="AlphaFoldDB" id="A0A8C7QZ34"/>
<dbReference type="PANTHER" id="PTHR48081:SF28">
    <property type="entry name" value="ALPHA_BETA HYDROLASE FOLD-3 DOMAIN-CONTAINING PROTEIN"/>
    <property type="match status" value="1"/>
</dbReference>
<keyword evidence="2" id="KW-0378">Hydrolase</keyword>
<dbReference type="InterPro" id="IPR050300">
    <property type="entry name" value="GDXG_lipolytic_enzyme"/>
</dbReference>
<feature type="active site" evidence="3">
    <location>
        <position position="192"/>
    </location>
</feature>
<name>A0A8C7QZ34_ONCMY</name>
<dbReference type="InterPro" id="IPR033140">
    <property type="entry name" value="Lipase_GDXG_put_SER_AS"/>
</dbReference>
<evidence type="ECO:0000313" key="5">
    <source>
        <dbReference type="Ensembl" id="ENSOMYP00000044676.2"/>
    </source>
</evidence>
<evidence type="ECO:0000256" key="3">
    <source>
        <dbReference type="PROSITE-ProRule" id="PRU10038"/>
    </source>
</evidence>
<dbReference type="GeneTree" id="ENSGT00940000156699"/>
<reference evidence="5" key="3">
    <citation type="submission" date="2025-09" db="UniProtKB">
        <authorList>
            <consortium name="Ensembl"/>
        </authorList>
    </citation>
    <scope>IDENTIFICATION</scope>
</reference>
<evidence type="ECO:0000313" key="6">
    <source>
        <dbReference type="Proteomes" id="UP000694395"/>
    </source>
</evidence>
<feature type="domain" description="Alpha/beta hydrolase fold-3" evidence="4">
    <location>
        <begin position="116"/>
        <end position="271"/>
    </location>
</feature>
<dbReference type="Proteomes" id="UP000694395">
    <property type="component" value="Chromosome 18"/>
</dbReference>
<reference evidence="5" key="1">
    <citation type="submission" date="2020-07" db="EMBL/GenBank/DDBJ databases">
        <title>A long reads based de novo assembly of the rainbow trout Arlee double haploid line genome.</title>
        <authorList>
            <person name="Gao G."/>
            <person name="Palti Y."/>
        </authorList>
    </citation>
    <scope>NUCLEOTIDE SEQUENCE [LARGE SCALE GENOMIC DNA]</scope>
</reference>
<evidence type="ECO:0000256" key="1">
    <source>
        <dbReference type="ARBA" id="ARBA00010515"/>
    </source>
</evidence>
<proteinExistence type="inferred from homology"/>
<dbReference type="Pfam" id="PF07859">
    <property type="entry name" value="Abhydrolase_3"/>
    <property type="match status" value="2"/>
</dbReference>
<dbReference type="InterPro" id="IPR013094">
    <property type="entry name" value="AB_hydrolase_3"/>
</dbReference>
<accession>A0A8C7QZ34</accession>
<dbReference type="PROSITE" id="PS01174">
    <property type="entry name" value="LIPASE_GDXG_SER"/>
    <property type="match status" value="1"/>
</dbReference>
<dbReference type="PANTHER" id="PTHR48081">
    <property type="entry name" value="AB HYDROLASE SUPERFAMILY PROTEIN C4A8.06C"/>
    <property type="match status" value="1"/>
</dbReference>
<sequence>MVVIAKGVTLTMLVGQNKHSLSSQSPTLSDLIQRSISLSFSLPPPLPQGDLCQCLGLSHHITVIRGSTLGLGSPGEMAGGQGGGMRVSDVDFDRVPVRVYEPPAAGGGDGGLRRAVMFYHGGGWALGTTSKLFFVNFTISVCVCVCRYRLAPEVHFPVQYEDCLAAAKHFLEPGILGKLSVDPQRVAVSGDSAGGNLAAAVAQQISVDDSVRVKFSVQALIYPVLQGLDLNTPSYQQNHNMPMLHRSMMARFWLLYLGVDTSLHPLLLSPSFLHHPSIPPSVRSHLNWTTLLPAKHIKHYKPVGMEMGSQEVTGQEGDLLPGLLDVRAAPLLAEQGVLSRTPRAYILTCEYDVLRDDGLMYTRRLQDAGVAVSSHHYDDGFHGALSFAHWPFFFDVGERMIRGYMDWLQENL</sequence>
<protein>
    <submittedName>
        <fullName evidence="5">Neutral cholesterol ester hydrolase 1a</fullName>
    </submittedName>
</protein>
<dbReference type="Ensembl" id="ENSOMYT00000048665.2">
    <property type="protein sequence ID" value="ENSOMYP00000044676.2"/>
    <property type="gene ID" value="ENSOMYG00000021003.2"/>
</dbReference>
<dbReference type="GO" id="GO:0016787">
    <property type="term" value="F:hydrolase activity"/>
    <property type="evidence" value="ECO:0007669"/>
    <property type="project" value="UniProtKB-KW"/>
</dbReference>
<dbReference type="InterPro" id="IPR029058">
    <property type="entry name" value="AB_hydrolase_fold"/>
</dbReference>
<keyword evidence="6" id="KW-1185">Reference proteome</keyword>
<reference evidence="5" key="2">
    <citation type="submission" date="2025-08" db="UniProtKB">
        <authorList>
            <consortium name="Ensembl"/>
        </authorList>
    </citation>
    <scope>IDENTIFICATION</scope>
</reference>
<evidence type="ECO:0000259" key="4">
    <source>
        <dbReference type="Pfam" id="PF07859"/>
    </source>
</evidence>
<dbReference type="SUPFAM" id="SSF53474">
    <property type="entry name" value="alpha/beta-Hydrolases"/>
    <property type="match status" value="1"/>
</dbReference>
<feature type="domain" description="Alpha/beta hydrolase fold-3" evidence="4">
    <location>
        <begin position="325"/>
        <end position="384"/>
    </location>
</feature>
<dbReference type="Gene3D" id="3.40.50.1820">
    <property type="entry name" value="alpha/beta hydrolase"/>
    <property type="match status" value="1"/>
</dbReference>
<evidence type="ECO:0000256" key="2">
    <source>
        <dbReference type="ARBA" id="ARBA00022801"/>
    </source>
</evidence>